<gene>
    <name evidence="1" type="ORF">PsorP6_009524</name>
</gene>
<keyword evidence="2" id="KW-1185">Reference proteome</keyword>
<evidence type="ECO:0000313" key="2">
    <source>
        <dbReference type="Proteomes" id="UP001163321"/>
    </source>
</evidence>
<reference evidence="1 2" key="1">
    <citation type="journal article" date="2022" name="bioRxiv">
        <title>The genome of the oomycete Peronosclerospora sorghi, a cosmopolitan pathogen of maize and sorghum, is inflated with dispersed pseudogenes.</title>
        <authorList>
            <person name="Fletcher K."/>
            <person name="Martin F."/>
            <person name="Isakeit T."/>
            <person name="Cavanaugh K."/>
            <person name="Magill C."/>
            <person name="Michelmore R."/>
        </authorList>
    </citation>
    <scope>NUCLEOTIDE SEQUENCE [LARGE SCALE GENOMIC DNA]</scope>
    <source>
        <strain evidence="1">P6</strain>
    </source>
</reference>
<dbReference type="EMBL" id="CM047584">
    <property type="protein sequence ID" value="KAI9911502.1"/>
    <property type="molecule type" value="Genomic_DNA"/>
</dbReference>
<protein>
    <submittedName>
        <fullName evidence="1">Uncharacterized protein</fullName>
    </submittedName>
</protein>
<sequence length="170" mass="19366">MRLSSMVLMAAAIVLSCSDAATNSEQTKLAAEKRMESVHQNRLLTQSDGVEDSDEYGKNSRDDDDDDDKFVGKSSWSERARFRYWYYVLGRDPDDVYRNFFDGVDRSVVLKNPAYQIWRRYKAYYEEKTVASYKGNGIWLSNEGISSAINVKIIGNQDLISAVCITGSER</sequence>
<evidence type="ECO:0000313" key="1">
    <source>
        <dbReference type="EMBL" id="KAI9911502.1"/>
    </source>
</evidence>
<dbReference type="Proteomes" id="UP001163321">
    <property type="component" value="Chromosome 5"/>
</dbReference>
<proteinExistence type="predicted"/>
<accession>A0ACC0VZ62</accession>
<organism evidence="1 2">
    <name type="scientific">Peronosclerospora sorghi</name>
    <dbReference type="NCBI Taxonomy" id="230839"/>
    <lineage>
        <taxon>Eukaryota</taxon>
        <taxon>Sar</taxon>
        <taxon>Stramenopiles</taxon>
        <taxon>Oomycota</taxon>
        <taxon>Peronosporomycetes</taxon>
        <taxon>Peronosporales</taxon>
        <taxon>Peronosporaceae</taxon>
        <taxon>Peronosclerospora</taxon>
    </lineage>
</organism>
<comment type="caution">
    <text evidence="1">The sequence shown here is derived from an EMBL/GenBank/DDBJ whole genome shotgun (WGS) entry which is preliminary data.</text>
</comment>
<name>A0ACC0VZ62_9STRA</name>